<keyword evidence="1 4" id="KW-0245">EGF-like domain</keyword>
<dbReference type="Gene3D" id="2.10.25.10">
    <property type="entry name" value="Laminin"/>
    <property type="match status" value="1"/>
</dbReference>
<evidence type="ECO:0000256" key="3">
    <source>
        <dbReference type="ARBA" id="ARBA00023157"/>
    </source>
</evidence>
<dbReference type="InterPro" id="IPR013111">
    <property type="entry name" value="EGF_extracell"/>
</dbReference>
<evidence type="ECO:0000256" key="2">
    <source>
        <dbReference type="ARBA" id="ARBA00022737"/>
    </source>
</evidence>
<proteinExistence type="predicted"/>
<evidence type="ECO:0000256" key="4">
    <source>
        <dbReference type="PROSITE-ProRule" id="PRU00076"/>
    </source>
</evidence>
<feature type="disulfide bond" evidence="4">
    <location>
        <begin position="386"/>
        <end position="395"/>
    </location>
</feature>
<dbReference type="InterPro" id="IPR051216">
    <property type="entry name" value="Teneurin"/>
</dbReference>
<feature type="disulfide bond" evidence="4">
    <location>
        <begin position="55"/>
        <end position="64"/>
    </location>
</feature>
<dbReference type="PROSITE" id="PS01186">
    <property type="entry name" value="EGF_2"/>
    <property type="match status" value="2"/>
</dbReference>
<comment type="caution">
    <text evidence="4">Lacks conserved residue(s) required for the propagation of feature annotation.</text>
</comment>
<reference evidence="6" key="2">
    <citation type="journal article" date="2023" name="Microbiol Resour">
        <title>Decontamination and Annotation of the Draft Genome Sequence of the Oomycete Lagenidium giganteum ARSEF 373.</title>
        <authorList>
            <person name="Morgan W.R."/>
            <person name="Tartar A."/>
        </authorList>
    </citation>
    <scope>NUCLEOTIDE SEQUENCE</scope>
    <source>
        <strain evidence="6">ARSEF 373</strain>
    </source>
</reference>
<sequence>CDCFAGYTSYDCSDRQCPFAAPWFDYAHANDDIRSVPRECSNRGICDRGSGRCQCQRAFSGVACERLNLCVNNCNGHGKCRSMRDIGPLRNDVNLFYTATYTLWDADRVLGCVCDDGYYGVDCSLRQCPYGDDPITTGQVDEVQALSCLCGSCTGTYTLTFRGQTTRALDVASETAATLKAALDDLSTIRSVTVTLDGGTTVCSNTGVSALITFTHEHGDVPSLIVTSSVTGGTSSIAVQADGATATYGTNAATQTGTKEVSVSVTLKRSPLMLILTICGSGCRAQTAECATRTTESARVSRGSRRATVSTQSGLTYVCSSRGPCSQAPLYQCQCDSIYGAYDCSKRRCPKGRPWFDEAKTNDVARVDPVQCSNAGYCDDIGICRCFDGFEGVACDRLQCPGSDIGLCSGRGRCKTAKEIARLTLTDAFTPAGLQYGVDPNNPATWDADMVQGCYCDKVPARRGTGERYTGYDCSSAPCPSGDDPWTGNQADEVQTLTCTADGGMFAISFRAETTAMIPFGATADAVAAALEALQS</sequence>
<dbReference type="EMBL" id="DAKRPA010000165">
    <property type="protein sequence ID" value="DAZ96526.1"/>
    <property type="molecule type" value="Genomic_DNA"/>
</dbReference>
<comment type="caution">
    <text evidence="6">The sequence shown here is derived from an EMBL/GenBank/DDBJ whole genome shotgun (WGS) entry which is preliminary data.</text>
</comment>
<feature type="non-terminal residue" evidence="6">
    <location>
        <position position="1"/>
    </location>
</feature>
<keyword evidence="7" id="KW-1185">Reference proteome</keyword>
<dbReference type="PANTHER" id="PTHR11219">
    <property type="entry name" value="TENEURIN AND N-ACETYLGLUCOSAMINE-1-PHOSPHODIESTER ALPHA-N-ACETYLGLUCOSAMINIDASE"/>
    <property type="match status" value="1"/>
</dbReference>
<evidence type="ECO:0000259" key="5">
    <source>
        <dbReference type="PROSITE" id="PS50026"/>
    </source>
</evidence>
<protein>
    <recommendedName>
        <fullName evidence="5">EGF-like domain-containing protein</fullName>
    </recommendedName>
</protein>
<dbReference type="PANTHER" id="PTHR11219:SF69">
    <property type="entry name" value="TENEURIN-A"/>
    <property type="match status" value="1"/>
</dbReference>
<dbReference type="Proteomes" id="UP001146120">
    <property type="component" value="Unassembled WGS sequence"/>
</dbReference>
<accession>A0AAV2YQM9</accession>
<evidence type="ECO:0000313" key="6">
    <source>
        <dbReference type="EMBL" id="DAZ96526.1"/>
    </source>
</evidence>
<dbReference type="InterPro" id="IPR000742">
    <property type="entry name" value="EGF"/>
</dbReference>
<reference evidence="6" key="1">
    <citation type="submission" date="2022-11" db="EMBL/GenBank/DDBJ databases">
        <authorList>
            <person name="Morgan W.R."/>
            <person name="Tartar A."/>
        </authorList>
    </citation>
    <scope>NUCLEOTIDE SEQUENCE</scope>
    <source>
        <strain evidence="6">ARSEF 373</strain>
    </source>
</reference>
<dbReference type="PROSITE" id="PS00022">
    <property type="entry name" value="EGF_1"/>
    <property type="match status" value="2"/>
</dbReference>
<evidence type="ECO:0000256" key="1">
    <source>
        <dbReference type="ARBA" id="ARBA00022536"/>
    </source>
</evidence>
<organism evidence="6 7">
    <name type="scientific">Lagenidium giganteum</name>
    <dbReference type="NCBI Taxonomy" id="4803"/>
    <lineage>
        <taxon>Eukaryota</taxon>
        <taxon>Sar</taxon>
        <taxon>Stramenopiles</taxon>
        <taxon>Oomycota</taxon>
        <taxon>Peronosporomycetes</taxon>
        <taxon>Pythiales</taxon>
        <taxon>Pythiaceae</taxon>
    </lineage>
</organism>
<keyword evidence="3 4" id="KW-1015">Disulfide bond</keyword>
<feature type="domain" description="EGF-like" evidence="5">
    <location>
        <begin position="363"/>
        <end position="396"/>
    </location>
</feature>
<gene>
    <name evidence="6" type="ORF">N0F65_008077</name>
</gene>
<keyword evidence="2" id="KW-0677">Repeat</keyword>
<name>A0AAV2YQM9_9STRA</name>
<feature type="domain" description="EGF-like" evidence="5">
    <location>
        <begin position="30"/>
        <end position="65"/>
    </location>
</feature>
<dbReference type="AlphaFoldDB" id="A0AAV2YQM9"/>
<evidence type="ECO:0000313" key="7">
    <source>
        <dbReference type="Proteomes" id="UP001146120"/>
    </source>
</evidence>
<dbReference type="Pfam" id="PF07974">
    <property type="entry name" value="EGF_2"/>
    <property type="match status" value="1"/>
</dbReference>
<dbReference type="PROSITE" id="PS50026">
    <property type="entry name" value="EGF_3"/>
    <property type="match status" value="2"/>
</dbReference>